<dbReference type="PANTHER" id="PTHR11941">
    <property type="entry name" value="ENOYL-COA HYDRATASE-RELATED"/>
    <property type="match status" value="1"/>
</dbReference>
<dbReference type="Proteomes" id="UP001201262">
    <property type="component" value="Unassembled WGS sequence"/>
</dbReference>
<gene>
    <name evidence="1" type="ORF">BGW36DRAFT_348093</name>
</gene>
<dbReference type="GO" id="GO:0006635">
    <property type="term" value="P:fatty acid beta-oxidation"/>
    <property type="evidence" value="ECO:0007669"/>
    <property type="project" value="TreeGrafter"/>
</dbReference>
<reference evidence="1" key="1">
    <citation type="submission" date="2021-12" db="EMBL/GenBank/DDBJ databases">
        <title>Convergent genome expansion in fungi linked to evolution of root-endophyte symbiosis.</title>
        <authorList>
            <consortium name="DOE Joint Genome Institute"/>
            <person name="Ke Y.-H."/>
            <person name="Bonito G."/>
            <person name="Liao H.-L."/>
            <person name="Looney B."/>
            <person name="Rojas-Flechas A."/>
            <person name="Nash J."/>
            <person name="Hameed K."/>
            <person name="Schadt C."/>
            <person name="Martin F."/>
            <person name="Crous P.W."/>
            <person name="Miettinen O."/>
            <person name="Magnuson J.K."/>
            <person name="Labbe J."/>
            <person name="Jacobson D."/>
            <person name="Doktycz M.J."/>
            <person name="Veneault-Fourrey C."/>
            <person name="Kuo A."/>
            <person name="Mondo S."/>
            <person name="Calhoun S."/>
            <person name="Riley R."/>
            <person name="Ohm R."/>
            <person name="LaButti K."/>
            <person name="Andreopoulos B."/>
            <person name="Pangilinan J."/>
            <person name="Nolan M."/>
            <person name="Tritt A."/>
            <person name="Clum A."/>
            <person name="Lipzen A."/>
            <person name="Daum C."/>
            <person name="Barry K."/>
            <person name="Grigoriev I.V."/>
            <person name="Vilgalys R."/>
        </authorList>
    </citation>
    <scope>NUCLEOTIDE SEQUENCE</scope>
    <source>
        <strain evidence="1">PMI_201</strain>
    </source>
</reference>
<dbReference type="Pfam" id="PF00378">
    <property type="entry name" value="ECH_1"/>
    <property type="match status" value="1"/>
</dbReference>
<dbReference type="InterPro" id="IPR001753">
    <property type="entry name" value="Enoyl-CoA_hydra/iso"/>
</dbReference>
<organism evidence="1 2">
    <name type="scientific">Talaromyces proteolyticus</name>
    <dbReference type="NCBI Taxonomy" id="1131652"/>
    <lineage>
        <taxon>Eukaryota</taxon>
        <taxon>Fungi</taxon>
        <taxon>Dikarya</taxon>
        <taxon>Ascomycota</taxon>
        <taxon>Pezizomycotina</taxon>
        <taxon>Eurotiomycetes</taxon>
        <taxon>Eurotiomycetidae</taxon>
        <taxon>Eurotiales</taxon>
        <taxon>Trichocomaceae</taxon>
        <taxon>Talaromyces</taxon>
        <taxon>Talaromyces sect. Bacilispori</taxon>
    </lineage>
</organism>
<dbReference type="GeneID" id="70243545"/>
<name>A0AAD4KIJ2_9EURO</name>
<dbReference type="GO" id="GO:0004165">
    <property type="term" value="F:delta(3)-delta(2)-enoyl-CoA isomerase activity"/>
    <property type="evidence" value="ECO:0007669"/>
    <property type="project" value="TreeGrafter"/>
</dbReference>
<dbReference type="GO" id="GO:0005777">
    <property type="term" value="C:peroxisome"/>
    <property type="evidence" value="ECO:0007669"/>
    <property type="project" value="TreeGrafter"/>
</dbReference>
<keyword evidence="2" id="KW-1185">Reference proteome</keyword>
<dbReference type="Gene3D" id="3.90.226.10">
    <property type="entry name" value="2-enoyl-CoA Hydratase, Chain A, domain 1"/>
    <property type="match status" value="1"/>
</dbReference>
<proteinExistence type="predicted"/>
<comment type="caution">
    <text evidence="1">The sequence shown here is derived from an EMBL/GenBank/DDBJ whole genome shotgun (WGS) entry which is preliminary data.</text>
</comment>
<dbReference type="CDD" id="cd06558">
    <property type="entry name" value="crotonase-like"/>
    <property type="match status" value="1"/>
</dbReference>
<dbReference type="PANTHER" id="PTHR11941:SF75">
    <property type="entry name" value="ENOYL-COA HYDRATASE_ISOMERASE FAMILY PROTEIN"/>
    <property type="match status" value="1"/>
</dbReference>
<dbReference type="RefSeq" id="XP_046068029.1">
    <property type="nucleotide sequence ID" value="XM_046213258.1"/>
</dbReference>
<evidence type="ECO:0000313" key="2">
    <source>
        <dbReference type="Proteomes" id="UP001201262"/>
    </source>
</evidence>
<dbReference type="AlphaFoldDB" id="A0AAD4KIJ2"/>
<dbReference type="InterPro" id="IPR029045">
    <property type="entry name" value="ClpP/crotonase-like_dom_sf"/>
</dbReference>
<protein>
    <submittedName>
        <fullName evidence="1">Enoyl-CoA hydratase/isomerase family protein</fullName>
    </submittedName>
</protein>
<dbReference type="EMBL" id="JAJTJA010000011">
    <property type="protein sequence ID" value="KAH8692032.1"/>
    <property type="molecule type" value="Genomic_DNA"/>
</dbReference>
<sequence>MAELFVVPISTGGQFVGTTASHDPKDSNIYLLTFTSGADNRLTPEFLDAFLTSLDILEHRFPKGVVITTSGIQKFFSNGLDLEKALTTEGFFDNHLYKLFRRLLTYPMPTVALVNGHAFAGGFMTAMYHDFRVQNPSKGFVCLNEIVLEIPLTPPMRTVFLDKIKDGPTIRSIIVEGKRFAGQEALRLGIVDALGGLEEAVKFVHERKLLDIGKSSAFVALKEGLWKRTLDAIDNKEANDAFDKRNQDWRENYVSEAQKRVQLWESKKGAKL</sequence>
<accession>A0AAD4KIJ2</accession>
<evidence type="ECO:0000313" key="1">
    <source>
        <dbReference type="EMBL" id="KAH8692032.1"/>
    </source>
</evidence>
<dbReference type="SUPFAM" id="SSF52096">
    <property type="entry name" value="ClpP/crotonase"/>
    <property type="match status" value="1"/>
</dbReference>